<dbReference type="GO" id="GO:0016791">
    <property type="term" value="F:phosphatase activity"/>
    <property type="evidence" value="ECO:0007669"/>
    <property type="project" value="TreeGrafter"/>
</dbReference>
<dbReference type="EMBL" id="UINC01210274">
    <property type="protein sequence ID" value="SVE33664.1"/>
    <property type="molecule type" value="Genomic_DNA"/>
</dbReference>
<proteinExistence type="predicted"/>
<dbReference type="PANTHER" id="PTHR43156:SF2">
    <property type="entry name" value="STAGE II SPORULATION PROTEIN E"/>
    <property type="match status" value="1"/>
</dbReference>
<dbReference type="SUPFAM" id="SSF81606">
    <property type="entry name" value="PP2C-like"/>
    <property type="match status" value="1"/>
</dbReference>
<name>A0A383CNH3_9ZZZZ</name>
<evidence type="ECO:0000259" key="2">
    <source>
        <dbReference type="Pfam" id="PF07228"/>
    </source>
</evidence>
<dbReference type="AlphaFoldDB" id="A0A383CNH3"/>
<feature type="non-terminal residue" evidence="3">
    <location>
        <position position="1"/>
    </location>
</feature>
<dbReference type="InterPro" id="IPR001932">
    <property type="entry name" value="PPM-type_phosphatase-like_dom"/>
</dbReference>
<evidence type="ECO:0000313" key="3">
    <source>
        <dbReference type="EMBL" id="SVE33664.1"/>
    </source>
</evidence>
<dbReference type="Gene3D" id="3.60.40.10">
    <property type="entry name" value="PPM-type phosphatase domain"/>
    <property type="match status" value="1"/>
</dbReference>
<sequence>SMEQDMNVTMVIAQFDNTKKQMTLANAGQHAYPLLIRNSSIEPVKAKGMALGMIPNIPYKPTTIDLEPGDLLLFMTDGITEPRNADGVMYEESGRMNEVLSSIPIEMPIEEVLNTLISDVKDYTTDEEQDDDITLVAVRVA</sequence>
<protein>
    <recommendedName>
        <fullName evidence="2">PPM-type phosphatase domain-containing protein</fullName>
    </recommendedName>
</protein>
<dbReference type="PANTHER" id="PTHR43156">
    <property type="entry name" value="STAGE II SPORULATION PROTEIN E-RELATED"/>
    <property type="match status" value="1"/>
</dbReference>
<keyword evidence="1" id="KW-0378">Hydrolase</keyword>
<gene>
    <name evidence="3" type="ORF">METZ01_LOCUS486518</name>
</gene>
<dbReference type="InterPro" id="IPR052016">
    <property type="entry name" value="Bact_Sigma-Reg"/>
</dbReference>
<accession>A0A383CNH3</accession>
<reference evidence="3" key="1">
    <citation type="submission" date="2018-05" db="EMBL/GenBank/DDBJ databases">
        <authorList>
            <person name="Lanie J.A."/>
            <person name="Ng W.-L."/>
            <person name="Kazmierczak K.M."/>
            <person name="Andrzejewski T.M."/>
            <person name="Davidsen T.M."/>
            <person name="Wayne K.J."/>
            <person name="Tettelin H."/>
            <person name="Glass J.I."/>
            <person name="Rusch D."/>
            <person name="Podicherti R."/>
            <person name="Tsui H.-C.T."/>
            <person name="Winkler M.E."/>
        </authorList>
    </citation>
    <scope>NUCLEOTIDE SEQUENCE</scope>
</reference>
<dbReference type="Pfam" id="PF07228">
    <property type="entry name" value="SpoIIE"/>
    <property type="match status" value="1"/>
</dbReference>
<organism evidence="3">
    <name type="scientific">marine metagenome</name>
    <dbReference type="NCBI Taxonomy" id="408172"/>
    <lineage>
        <taxon>unclassified sequences</taxon>
        <taxon>metagenomes</taxon>
        <taxon>ecological metagenomes</taxon>
    </lineage>
</organism>
<evidence type="ECO:0000256" key="1">
    <source>
        <dbReference type="ARBA" id="ARBA00022801"/>
    </source>
</evidence>
<dbReference type="InterPro" id="IPR036457">
    <property type="entry name" value="PPM-type-like_dom_sf"/>
</dbReference>
<feature type="domain" description="PPM-type phosphatase" evidence="2">
    <location>
        <begin position="2"/>
        <end position="140"/>
    </location>
</feature>